<comment type="caution">
    <text evidence="6">The sequence shown here is derived from an EMBL/GenBank/DDBJ whole genome shotgun (WGS) entry which is preliminary data.</text>
</comment>
<proteinExistence type="predicted"/>
<dbReference type="GO" id="GO:0016887">
    <property type="term" value="F:ATP hydrolysis activity"/>
    <property type="evidence" value="ECO:0007669"/>
    <property type="project" value="InterPro"/>
</dbReference>
<dbReference type="InterPro" id="IPR027417">
    <property type="entry name" value="P-loop_NTPase"/>
</dbReference>
<name>A0A938YAB6_9ACTN</name>
<dbReference type="Pfam" id="PF00005">
    <property type="entry name" value="ABC_tran"/>
    <property type="match status" value="2"/>
</dbReference>
<dbReference type="AlphaFoldDB" id="A0A938YAB6"/>
<dbReference type="InterPro" id="IPR003439">
    <property type="entry name" value="ABC_transporter-like_ATP-bd"/>
</dbReference>
<dbReference type="PANTHER" id="PTHR43790">
    <property type="entry name" value="CARBOHYDRATE TRANSPORT ATP-BINDING PROTEIN MG119-RELATED"/>
    <property type="match status" value="1"/>
</dbReference>
<reference evidence="6" key="1">
    <citation type="submission" date="2021-01" db="EMBL/GenBank/DDBJ databases">
        <title>YIM 132084 draft genome.</title>
        <authorList>
            <person name="An D."/>
        </authorList>
    </citation>
    <scope>NUCLEOTIDE SEQUENCE</scope>
    <source>
        <strain evidence="6">YIM 132084</strain>
    </source>
</reference>
<evidence type="ECO:0000256" key="2">
    <source>
        <dbReference type="ARBA" id="ARBA00022737"/>
    </source>
</evidence>
<dbReference type="CDD" id="cd03215">
    <property type="entry name" value="ABC_Carb_Monos_II"/>
    <property type="match status" value="1"/>
</dbReference>
<keyword evidence="2" id="KW-0677">Repeat</keyword>
<evidence type="ECO:0000256" key="1">
    <source>
        <dbReference type="ARBA" id="ARBA00022448"/>
    </source>
</evidence>
<evidence type="ECO:0000313" key="6">
    <source>
        <dbReference type="EMBL" id="MBM9466114.1"/>
    </source>
</evidence>
<dbReference type="PROSITE" id="PS50893">
    <property type="entry name" value="ABC_TRANSPORTER_2"/>
    <property type="match status" value="2"/>
</dbReference>
<keyword evidence="1" id="KW-0813">Transport</keyword>
<dbReference type="PANTHER" id="PTHR43790:SF9">
    <property type="entry name" value="GALACTOFURANOSE TRANSPORTER ATP-BINDING PROTEIN YTFR"/>
    <property type="match status" value="1"/>
</dbReference>
<evidence type="ECO:0000256" key="3">
    <source>
        <dbReference type="ARBA" id="ARBA00022741"/>
    </source>
</evidence>
<dbReference type="InterPro" id="IPR050107">
    <property type="entry name" value="ABC_carbohydrate_import_ATPase"/>
</dbReference>
<feature type="domain" description="ABC transporter" evidence="5">
    <location>
        <begin position="13"/>
        <end position="248"/>
    </location>
</feature>
<keyword evidence="3" id="KW-0547">Nucleotide-binding</keyword>
<sequence>MAHPADPSVPPAIQCVGASKKFAGKYAVHGADLVVEPGTIHALVGENGAGKSTLLGMISGRLAADEGVIRVFGDQLHSSSPRDARRHGLVVVYQELTMVPAFTAAQNVFLGQLDSRGGMTLDRAMRQRYLELCRQFDVAIDPDVPARDLSVSQQQIVEIMRGVQADSRVLMLDEPSAALAEHEREILYRILDQLRAGGTTIVFVSHNLDEVLQLSDHITVMRDSQVVVSAPRSEWTKQSIVQRMVGKAVVIEKRTERHPLGEESIAVRDVTWPGVLDGISVTARAGEIVGLWGLVGSGRTSFFRSLCGLEHRSRGELTLAGRPVPWPRSMRTAVSSGVVMVPESRRHALVMGMDAVSNYWLGRRSRTRGLLSFRKERGDVVRDSAFFGFNTKRVTEAVRTLSGGNQQKVLLAKWAGYRPKVFLIDEPTRGIDVGAKAEVLASLVNLAREGATIIVTSSELEEVLAICDRLLVFSHGRVVHELDTRDGDVSVEEIVRFGFGESEAAA</sequence>
<keyword evidence="7" id="KW-1185">Reference proteome</keyword>
<protein>
    <submittedName>
        <fullName evidence="6">Sugar ABC transporter ATP-binding protein</fullName>
    </submittedName>
</protein>
<dbReference type="InterPro" id="IPR003593">
    <property type="entry name" value="AAA+_ATPase"/>
</dbReference>
<dbReference type="PROSITE" id="PS00211">
    <property type="entry name" value="ABC_TRANSPORTER_1"/>
    <property type="match status" value="1"/>
</dbReference>
<dbReference type="EMBL" id="JAERWK010000003">
    <property type="protein sequence ID" value="MBM9466114.1"/>
    <property type="molecule type" value="Genomic_DNA"/>
</dbReference>
<dbReference type="GO" id="GO:0005524">
    <property type="term" value="F:ATP binding"/>
    <property type="evidence" value="ECO:0007669"/>
    <property type="project" value="UniProtKB-KW"/>
</dbReference>
<dbReference type="SMART" id="SM00382">
    <property type="entry name" value="AAA"/>
    <property type="match status" value="2"/>
</dbReference>
<evidence type="ECO:0000259" key="5">
    <source>
        <dbReference type="PROSITE" id="PS50893"/>
    </source>
</evidence>
<dbReference type="InterPro" id="IPR017871">
    <property type="entry name" value="ABC_transporter-like_CS"/>
</dbReference>
<feature type="domain" description="ABC transporter" evidence="5">
    <location>
        <begin position="260"/>
        <end position="500"/>
    </location>
</feature>
<evidence type="ECO:0000313" key="7">
    <source>
        <dbReference type="Proteomes" id="UP000663792"/>
    </source>
</evidence>
<gene>
    <name evidence="6" type="ORF">JL106_02320</name>
</gene>
<dbReference type="Gene3D" id="3.40.50.300">
    <property type="entry name" value="P-loop containing nucleotide triphosphate hydrolases"/>
    <property type="match status" value="2"/>
</dbReference>
<organism evidence="6 7">
    <name type="scientific">Nakamurella leprariae</name>
    <dbReference type="NCBI Taxonomy" id="2803911"/>
    <lineage>
        <taxon>Bacteria</taxon>
        <taxon>Bacillati</taxon>
        <taxon>Actinomycetota</taxon>
        <taxon>Actinomycetes</taxon>
        <taxon>Nakamurellales</taxon>
        <taxon>Nakamurellaceae</taxon>
        <taxon>Nakamurella</taxon>
    </lineage>
</organism>
<keyword evidence="4 6" id="KW-0067">ATP-binding</keyword>
<dbReference type="SUPFAM" id="SSF52540">
    <property type="entry name" value="P-loop containing nucleoside triphosphate hydrolases"/>
    <property type="match status" value="2"/>
</dbReference>
<accession>A0A938YAB6</accession>
<dbReference type="Proteomes" id="UP000663792">
    <property type="component" value="Unassembled WGS sequence"/>
</dbReference>
<dbReference type="RefSeq" id="WP_205259069.1">
    <property type="nucleotide sequence ID" value="NZ_JAERWK010000003.1"/>
</dbReference>
<dbReference type="CDD" id="cd03216">
    <property type="entry name" value="ABC_Carb_Monos_I"/>
    <property type="match status" value="1"/>
</dbReference>
<evidence type="ECO:0000256" key="4">
    <source>
        <dbReference type="ARBA" id="ARBA00022840"/>
    </source>
</evidence>